<keyword evidence="1" id="KW-0472">Membrane</keyword>
<evidence type="ECO:0000256" key="1">
    <source>
        <dbReference type="SAM" id="Phobius"/>
    </source>
</evidence>
<keyword evidence="1" id="KW-0812">Transmembrane</keyword>
<organism evidence="3 4">
    <name type="scientific">Camelliibacillus cellulosilyticus</name>
    <dbReference type="NCBI Taxonomy" id="2174486"/>
    <lineage>
        <taxon>Bacteria</taxon>
        <taxon>Bacillati</taxon>
        <taxon>Bacillota</taxon>
        <taxon>Bacilli</taxon>
        <taxon>Bacillales</taxon>
        <taxon>Sporolactobacillaceae</taxon>
        <taxon>Camelliibacillus</taxon>
    </lineage>
</organism>
<feature type="transmembrane region" description="Helical" evidence="1">
    <location>
        <begin position="98"/>
        <end position="118"/>
    </location>
</feature>
<reference evidence="4" key="1">
    <citation type="journal article" date="2019" name="Int. J. Syst. Evol. Microbiol.">
        <title>The Global Catalogue of Microorganisms (GCM) 10K type strain sequencing project: providing services to taxonomists for standard genome sequencing and annotation.</title>
        <authorList>
            <consortium name="The Broad Institute Genomics Platform"/>
            <consortium name="The Broad Institute Genome Sequencing Center for Infectious Disease"/>
            <person name="Wu L."/>
            <person name="Ma J."/>
        </authorList>
    </citation>
    <scope>NUCLEOTIDE SEQUENCE [LARGE SCALE GENOMIC DNA]</scope>
    <source>
        <strain evidence="4">CGMCC 1.16306</strain>
    </source>
</reference>
<dbReference type="Pfam" id="PF12164">
    <property type="entry name" value="SporV_AA"/>
    <property type="match status" value="1"/>
</dbReference>
<evidence type="ECO:0000313" key="3">
    <source>
        <dbReference type="EMBL" id="MFC4617866.1"/>
    </source>
</evidence>
<feature type="domain" description="Stage V sporulation protein AA" evidence="2">
    <location>
        <begin position="5"/>
        <end position="91"/>
    </location>
</feature>
<name>A0ABV9GLX1_9BACL</name>
<keyword evidence="1" id="KW-1133">Transmembrane helix</keyword>
<dbReference type="InterPro" id="IPR038548">
    <property type="entry name" value="SporV_AA_N_sf"/>
</dbReference>
<dbReference type="InterPro" id="IPR021997">
    <property type="entry name" value="SporV_AA"/>
</dbReference>
<dbReference type="RefSeq" id="WP_376844883.1">
    <property type="nucleotide sequence ID" value="NZ_JBHSFW010000001.1"/>
</dbReference>
<dbReference type="Gene3D" id="2.60.480.10">
    <property type="entry name" value="eubacterium ventriosum atcc domain"/>
    <property type="match status" value="1"/>
</dbReference>
<evidence type="ECO:0000313" key="4">
    <source>
        <dbReference type="Proteomes" id="UP001596022"/>
    </source>
</evidence>
<dbReference type="EMBL" id="JBHSFW010000001">
    <property type="protein sequence ID" value="MFC4617866.1"/>
    <property type="molecule type" value="Genomic_DNA"/>
</dbReference>
<comment type="caution">
    <text evidence="3">The sequence shown here is derived from an EMBL/GenBank/DDBJ whole genome shotgun (WGS) entry which is preliminary data.</text>
</comment>
<sequence length="207" mass="24126">MDEVTIYCRMRHKFNARLHDVINLGRLAYIIAPKEIKQEVLDLPIHRIIPEDNKFVVIDAMDVIQAIYRKFPDSDIQTIGPQQTIIEVESKKHRAGPIFFMLVWLLLFIGAGLTIMNFHEDVSMASVHRKIYFLITGAKNDKPLILQIPYSIGVGAGMILFFNHIFKKRFNEEPSPLEVEMFNYQRDLDQYVVLQENKKSESKRYGD</sequence>
<keyword evidence="4" id="KW-1185">Reference proteome</keyword>
<dbReference type="Proteomes" id="UP001596022">
    <property type="component" value="Unassembled WGS sequence"/>
</dbReference>
<proteinExistence type="predicted"/>
<protein>
    <submittedName>
        <fullName evidence="3">Stage V sporulation protein AA</fullName>
    </submittedName>
</protein>
<feature type="transmembrane region" description="Helical" evidence="1">
    <location>
        <begin position="144"/>
        <end position="162"/>
    </location>
</feature>
<accession>A0ABV9GLX1</accession>
<gene>
    <name evidence="3" type="ORF">ACFO4N_03880</name>
</gene>
<evidence type="ECO:0000259" key="2">
    <source>
        <dbReference type="Pfam" id="PF12164"/>
    </source>
</evidence>